<feature type="domain" description="Thiamine-binding protein" evidence="2">
    <location>
        <begin position="13"/>
        <end position="101"/>
    </location>
</feature>
<comment type="similarity">
    <text evidence="1">Belongs to the UPF0045 family.</text>
</comment>
<proteinExistence type="inferred from homology"/>
<keyword evidence="4" id="KW-1185">Reference proteome</keyword>
<evidence type="ECO:0000313" key="3">
    <source>
        <dbReference type="EMBL" id="KAJ5076076.1"/>
    </source>
</evidence>
<sequence length="105" mass="11726">MSNKKSLNCIGNIVVVPIGVGTSLSKYVAMCHKILQKYPIKTKLHSNGTNVEGDFDSITQAIKEFHHTLHDIGVPRIHTELSIGTRNDRVQTMKDKIDSVENKLK</sequence>
<accession>A0A9Q0RD21</accession>
<dbReference type="InterPro" id="IPR051614">
    <property type="entry name" value="UPF0045_domain"/>
</dbReference>
<dbReference type="InterPro" id="IPR002767">
    <property type="entry name" value="Thiamine_BP"/>
</dbReference>
<organism evidence="3 4">
    <name type="scientific">Anaeramoeba ignava</name>
    <name type="common">Anaerobic marine amoeba</name>
    <dbReference type="NCBI Taxonomy" id="1746090"/>
    <lineage>
        <taxon>Eukaryota</taxon>
        <taxon>Metamonada</taxon>
        <taxon>Anaeramoebidae</taxon>
        <taxon>Anaeramoeba</taxon>
    </lineage>
</organism>
<evidence type="ECO:0000256" key="1">
    <source>
        <dbReference type="ARBA" id="ARBA00010272"/>
    </source>
</evidence>
<dbReference type="EMBL" id="JAPDFW010000063">
    <property type="protein sequence ID" value="KAJ5076076.1"/>
    <property type="molecule type" value="Genomic_DNA"/>
</dbReference>
<evidence type="ECO:0000259" key="2">
    <source>
        <dbReference type="Pfam" id="PF01910"/>
    </source>
</evidence>
<dbReference type="SUPFAM" id="SSF89957">
    <property type="entry name" value="MTH1187/YkoF-like"/>
    <property type="match status" value="1"/>
</dbReference>
<dbReference type="OMA" id="RVIGQCH"/>
<reference evidence="3" key="1">
    <citation type="submission" date="2022-10" db="EMBL/GenBank/DDBJ databases">
        <title>Novel sulphate-reducing endosymbionts in the free-living metamonad Anaeramoeba.</title>
        <authorList>
            <person name="Jerlstrom-Hultqvist J."/>
            <person name="Cepicka I."/>
            <person name="Gallot-Lavallee L."/>
            <person name="Salas-Leiva D."/>
            <person name="Curtis B.A."/>
            <person name="Zahonova K."/>
            <person name="Pipaliya S."/>
            <person name="Dacks J."/>
            <person name="Roger A.J."/>
        </authorList>
    </citation>
    <scope>NUCLEOTIDE SEQUENCE</scope>
    <source>
        <strain evidence="3">BMAN</strain>
    </source>
</reference>
<dbReference type="AlphaFoldDB" id="A0A9Q0RD21"/>
<dbReference type="Pfam" id="PF01910">
    <property type="entry name" value="Thiamine_BP"/>
    <property type="match status" value="1"/>
</dbReference>
<dbReference type="PANTHER" id="PTHR33777">
    <property type="entry name" value="UPF0045 PROTEIN ECM15"/>
    <property type="match status" value="1"/>
</dbReference>
<name>A0A9Q0RD21_ANAIG</name>
<comment type="caution">
    <text evidence="3">The sequence shown here is derived from an EMBL/GenBank/DDBJ whole genome shotgun (WGS) entry which is preliminary data.</text>
</comment>
<dbReference type="GO" id="GO:0005829">
    <property type="term" value="C:cytosol"/>
    <property type="evidence" value="ECO:0007669"/>
    <property type="project" value="TreeGrafter"/>
</dbReference>
<dbReference type="Gene3D" id="3.30.70.930">
    <property type="match status" value="1"/>
</dbReference>
<dbReference type="NCBIfam" id="TIGR00106">
    <property type="entry name" value="MTH1187 family thiamine-binding protein"/>
    <property type="match status" value="1"/>
</dbReference>
<gene>
    <name evidence="3" type="ORF">M0811_06938</name>
</gene>
<dbReference type="OrthoDB" id="5587367at2759"/>
<dbReference type="PANTHER" id="PTHR33777:SF1">
    <property type="entry name" value="UPF0045 PROTEIN ECM15"/>
    <property type="match status" value="1"/>
</dbReference>
<protein>
    <submittedName>
        <fullName evidence="3">Mth1187 family thiaminee-binding protein</fullName>
    </submittedName>
</protein>
<evidence type="ECO:0000313" key="4">
    <source>
        <dbReference type="Proteomes" id="UP001149090"/>
    </source>
</evidence>
<dbReference type="Proteomes" id="UP001149090">
    <property type="component" value="Unassembled WGS sequence"/>
</dbReference>
<dbReference type="InterPro" id="IPR029756">
    <property type="entry name" value="MTH1187/YkoF-like"/>
</dbReference>